<evidence type="ECO:0000313" key="2">
    <source>
        <dbReference type="EMBL" id="GFT50369.1"/>
    </source>
</evidence>
<accession>A0A8X6P6R9</accession>
<organism evidence="2 3">
    <name type="scientific">Nephila pilipes</name>
    <name type="common">Giant wood spider</name>
    <name type="synonym">Nephila maculata</name>
    <dbReference type="NCBI Taxonomy" id="299642"/>
    <lineage>
        <taxon>Eukaryota</taxon>
        <taxon>Metazoa</taxon>
        <taxon>Ecdysozoa</taxon>
        <taxon>Arthropoda</taxon>
        <taxon>Chelicerata</taxon>
        <taxon>Arachnida</taxon>
        <taxon>Araneae</taxon>
        <taxon>Araneomorphae</taxon>
        <taxon>Entelegynae</taxon>
        <taxon>Araneoidea</taxon>
        <taxon>Nephilidae</taxon>
        <taxon>Nephila</taxon>
    </lineage>
</organism>
<gene>
    <name evidence="2" type="ORF">NPIL_151731</name>
</gene>
<comment type="caution">
    <text evidence="2">The sequence shown here is derived from an EMBL/GenBank/DDBJ whole genome shotgun (WGS) entry which is preliminary data.</text>
</comment>
<reference evidence="2" key="1">
    <citation type="submission" date="2020-08" db="EMBL/GenBank/DDBJ databases">
        <title>Multicomponent nature underlies the extraordinary mechanical properties of spider dragline silk.</title>
        <authorList>
            <person name="Kono N."/>
            <person name="Nakamura H."/>
            <person name="Mori M."/>
            <person name="Yoshida Y."/>
            <person name="Ohtoshi R."/>
            <person name="Malay A.D."/>
            <person name="Moran D.A.P."/>
            <person name="Tomita M."/>
            <person name="Numata K."/>
            <person name="Arakawa K."/>
        </authorList>
    </citation>
    <scope>NUCLEOTIDE SEQUENCE</scope>
</reference>
<dbReference type="AlphaFoldDB" id="A0A8X6P6R9"/>
<proteinExistence type="predicted"/>
<evidence type="ECO:0000313" key="3">
    <source>
        <dbReference type="Proteomes" id="UP000887013"/>
    </source>
</evidence>
<dbReference type="Proteomes" id="UP000887013">
    <property type="component" value="Unassembled WGS sequence"/>
</dbReference>
<sequence length="69" mass="7627">MEVNGSTEECEEEMPVNNLVGESERKKAPEIVLAKLPLHISHSISKMIIPTVCGIPVSVNLQLNLYPQQ</sequence>
<protein>
    <submittedName>
        <fullName evidence="2">Uncharacterized protein</fullName>
    </submittedName>
</protein>
<name>A0A8X6P6R9_NEPPI</name>
<dbReference type="EMBL" id="BMAW01016703">
    <property type="protein sequence ID" value="GFT50369.1"/>
    <property type="molecule type" value="Genomic_DNA"/>
</dbReference>
<feature type="region of interest" description="Disordered" evidence="1">
    <location>
        <begin position="1"/>
        <end position="21"/>
    </location>
</feature>
<evidence type="ECO:0000256" key="1">
    <source>
        <dbReference type="SAM" id="MobiDB-lite"/>
    </source>
</evidence>
<keyword evidence="3" id="KW-1185">Reference proteome</keyword>